<gene>
    <name evidence="3" type="ORF">0_15227_01</name>
</gene>
<name>H9V5I7_PINTA</name>
<dbReference type="EMBL" id="FJ057128">
    <property type="protein sequence ID" value="AFG45032.1"/>
    <property type="molecule type" value="Genomic_DNA"/>
</dbReference>
<dbReference type="EMBL" id="FJ057116">
    <property type="protein sequence ID" value="AFG45039.1"/>
    <property type="molecule type" value="Genomic_DNA"/>
</dbReference>
<dbReference type="EMBL" id="FJ057130">
    <property type="protein sequence ID" value="AFG45036.1"/>
    <property type="molecule type" value="Genomic_DNA"/>
</dbReference>
<dbReference type="SUPFAM" id="SSF56112">
    <property type="entry name" value="Protein kinase-like (PK-like)"/>
    <property type="match status" value="1"/>
</dbReference>
<accession>H9V5I7</accession>
<evidence type="ECO:0000313" key="8">
    <source>
        <dbReference type="EMBL" id="AFG45035.1"/>
    </source>
</evidence>
<evidence type="ECO:0000313" key="6">
    <source>
        <dbReference type="EMBL" id="AFG45033.1"/>
    </source>
</evidence>
<evidence type="ECO:0008006" key="16">
    <source>
        <dbReference type="Google" id="ProtNLM"/>
    </source>
</evidence>
<organism evidence="3">
    <name type="scientific">Pinus taeda</name>
    <name type="common">Loblolly pine</name>
    <dbReference type="NCBI Taxonomy" id="3352"/>
    <lineage>
        <taxon>Eukaryota</taxon>
        <taxon>Viridiplantae</taxon>
        <taxon>Streptophyta</taxon>
        <taxon>Embryophyta</taxon>
        <taxon>Tracheophyta</taxon>
        <taxon>Spermatophyta</taxon>
        <taxon>Pinopsida</taxon>
        <taxon>Pinidae</taxon>
        <taxon>Conifers I</taxon>
        <taxon>Pinales</taxon>
        <taxon>Pinaceae</taxon>
        <taxon>Pinus</taxon>
        <taxon>Pinus subgen. Pinus</taxon>
    </lineage>
</organism>
<dbReference type="PANTHER" id="PTHR27007">
    <property type="match status" value="1"/>
</dbReference>
<evidence type="ECO:0000313" key="9">
    <source>
        <dbReference type="EMBL" id="AFG45036.1"/>
    </source>
</evidence>
<proteinExistence type="predicted"/>
<evidence type="ECO:0000313" key="3">
    <source>
        <dbReference type="EMBL" id="AFG45030.1"/>
    </source>
</evidence>
<dbReference type="EMBL" id="FJ057121">
    <property type="protein sequence ID" value="AFG45037.1"/>
    <property type="molecule type" value="Genomic_DNA"/>
</dbReference>
<evidence type="ECO:0000313" key="14">
    <source>
        <dbReference type="EMBL" id="AFG45041.1"/>
    </source>
</evidence>
<evidence type="ECO:0000313" key="5">
    <source>
        <dbReference type="EMBL" id="AFG45032.1"/>
    </source>
</evidence>
<dbReference type="EMBL" id="FJ057131">
    <property type="protein sequence ID" value="AFG45031.1"/>
    <property type="molecule type" value="Genomic_DNA"/>
</dbReference>
<feature type="non-terminal residue" evidence="3">
    <location>
        <position position="1"/>
    </location>
</feature>
<dbReference type="EMBL" id="FJ057120">
    <property type="protein sequence ID" value="AFG45035.1"/>
    <property type="molecule type" value="Genomic_DNA"/>
</dbReference>
<evidence type="ECO:0000313" key="10">
    <source>
        <dbReference type="EMBL" id="AFG45037.1"/>
    </source>
</evidence>
<dbReference type="EMBL" id="FJ057119">
    <property type="protein sequence ID" value="AFG45042.1"/>
    <property type="molecule type" value="Genomic_DNA"/>
</dbReference>
<evidence type="ECO:0000256" key="1">
    <source>
        <dbReference type="ARBA" id="ARBA00022741"/>
    </source>
</evidence>
<dbReference type="Gene3D" id="1.10.510.10">
    <property type="entry name" value="Transferase(Phosphotransferase) domain 1"/>
    <property type="match status" value="1"/>
</dbReference>
<evidence type="ECO:0000313" key="15">
    <source>
        <dbReference type="EMBL" id="AFG45042.1"/>
    </source>
</evidence>
<keyword evidence="2" id="KW-0067">ATP-binding</keyword>
<dbReference type="InterPro" id="IPR011009">
    <property type="entry name" value="Kinase-like_dom_sf"/>
</dbReference>
<evidence type="ECO:0000313" key="11">
    <source>
        <dbReference type="EMBL" id="AFG45038.1"/>
    </source>
</evidence>
<dbReference type="EMBL" id="FJ057118">
    <property type="protein sequence ID" value="AFG45040.1"/>
    <property type="molecule type" value="Genomic_DNA"/>
</dbReference>
<sequence>EVACGRRPRTEAQVYLVDWVWRLYREGRLLDAADPRLNEFDKDEMICMLLVGMACSHPNPQERPTMRQVLQILTKDAPPPLMPLFKPAFVWPAPGMTDIQSSSSDFSTQ</sequence>
<dbReference type="EMBL" id="FJ057129">
    <property type="protein sequence ID" value="AFG45033.1"/>
    <property type="molecule type" value="Genomic_DNA"/>
</dbReference>
<dbReference type="EMBL" id="FJ057125">
    <property type="protein sequence ID" value="AFG45034.1"/>
    <property type="molecule type" value="Genomic_DNA"/>
</dbReference>
<evidence type="ECO:0000313" key="12">
    <source>
        <dbReference type="EMBL" id="AFG45039.1"/>
    </source>
</evidence>
<dbReference type="EMBL" id="FJ057117">
    <property type="protein sequence ID" value="AFG45030.1"/>
    <property type="molecule type" value="Genomic_DNA"/>
</dbReference>
<dbReference type="InterPro" id="IPR050528">
    <property type="entry name" value="L-type_Lectin-RKs"/>
</dbReference>
<evidence type="ECO:0000313" key="7">
    <source>
        <dbReference type="EMBL" id="AFG45034.1"/>
    </source>
</evidence>
<evidence type="ECO:0000256" key="2">
    <source>
        <dbReference type="ARBA" id="ARBA00022840"/>
    </source>
</evidence>
<evidence type="ECO:0000313" key="4">
    <source>
        <dbReference type="EMBL" id="AFG45031.1"/>
    </source>
</evidence>
<dbReference type="GO" id="GO:0005524">
    <property type="term" value="F:ATP binding"/>
    <property type="evidence" value="ECO:0007669"/>
    <property type="project" value="UniProtKB-KW"/>
</dbReference>
<dbReference type="AlphaFoldDB" id="H9V5I7"/>
<reference evidence="3" key="1">
    <citation type="submission" date="2008-08" db="EMBL/GenBank/DDBJ databases">
        <title>Nucleotide Diversity and Divergence in the Loblolly Pine Gene Space.</title>
        <authorList>
            <person name="Neale D.B."/>
            <person name="Wegrzyn J.L."/>
            <person name="Lee J.M."/>
            <person name="Eckert A.J."/>
            <person name="Liechty J.D."/>
            <person name="Stevens K.A."/>
            <person name="Langley C.H."/>
        </authorList>
    </citation>
    <scope>NUCLEOTIDE SEQUENCE</scope>
    <source>
        <strain evidence="9">4643</strain>
        <strain evidence="3">4644</strain>
        <strain evidence="11">4645</strain>
        <strain evidence="13">4646</strain>
        <strain evidence="10">4647</strain>
        <strain evidence="7">4648</strain>
        <strain evidence="8">4649</strain>
        <strain evidence="14">4651</strain>
        <strain evidence="12">4652</strain>
        <strain evidence="5">4654</strain>
        <strain evidence="15">4655</strain>
        <strain evidence="4">4658</strain>
        <strain evidence="6">4659</strain>
        <tissue evidence="3">Megagametophyte</tissue>
    </source>
</reference>
<evidence type="ECO:0000313" key="13">
    <source>
        <dbReference type="EMBL" id="AFG45040.1"/>
    </source>
</evidence>
<dbReference type="EMBL" id="FJ057124">
    <property type="protein sequence ID" value="AFG45041.1"/>
    <property type="molecule type" value="Genomic_DNA"/>
</dbReference>
<keyword evidence="1" id="KW-0547">Nucleotide-binding</keyword>
<dbReference type="EMBL" id="FJ057127">
    <property type="protein sequence ID" value="AFG45038.1"/>
    <property type="molecule type" value="Genomic_DNA"/>
</dbReference>
<protein>
    <recommendedName>
        <fullName evidence="16">Serine-threonine/tyrosine-protein kinase catalytic domain-containing protein</fullName>
    </recommendedName>
</protein>